<feature type="transmembrane region" description="Helical" evidence="7">
    <location>
        <begin position="245"/>
        <end position="268"/>
    </location>
</feature>
<protein>
    <submittedName>
        <fullName evidence="9">Permease</fullName>
    </submittedName>
</protein>
<feature type="transmembrane region" description="Helical" evidence="7">
    <location>
        <begin position="134"/>
        <end position="151"/>
    </location>
</feature>
<comment type="caution">
    <text evidence="9">The sequence shown here is derived from an EMBL/GenBank/DDBJ whole genome shotgun (WGS) entry which is preliminary data.</text>
</comment>
<dbReference type="Gene3D" id="1.20.1250.20">
    <property type="entry name" value="MFS general substrate transporter like domains"/>
    <property type="match status" value="1"/>
</dbReference>
<dbReference type="InterPro" id="IPR036259">
    <property type="entry name" value="MFS_trans_sf"/>
</dbReference>
<keyword evidence="2" id="KW-0813">Transport</keyword>
<feature type="transmembrane region" description="Helical" evidence="7">
    <location>
        <begin position="203"/>
        <end position="224"/>
    </location>
</feature>
<keyword evidence="6 7" id="KW-0472">Membrane</keyword>
<dbReference type="PRINTS" id="PR01988">
    <property type="entry name" value="EXPORTERBACE"/>
</dbReference>
<evidence type="ECO:0000256" key="5">
    <source>
        <dbReference type="ARBA" id="ARBA00022989"/>
    </source>
</evidence>
<comment type="subcellular location">
    <subcellularLocation>
        <location evidence="1">Cell membrane</location>
        <topology evidence="1">Multi-pass membrane protein</topology>
    </subcellularLocation>
</comment>
<dbReference type="InterPro" id="IPR010290">
    <property type="entry name" value="TM_effector"/>
</dbReference>
<feature type="transmembrane region" description="Helical" evidence="7">
    <location>
        <begin position="75"/>
        <end position="96"/>
    </location>
</feature>
<accession>A0A0G0JGJ0</accession>
<feature type="transmembrane region" description="Helical" evidence="7">
    <location>
        <begin position="172"/>
        <end position="197"/>
    </location>
</feature>
<dbReference type="SUPFAM" id="SSF103473">
    <property type="entry name" value="MFS general substrate transporter"/>
    <property type="match status" value="1"/>
</dbReference>
<dbReference type="InterPro" id="IPR020846">
    <property type="entry name" value="MFS_dom"/>
</dbReference>
<feature type="transmembrane region" description="Helical" evidence="7">
    <location>
        <begin position="314"/>
        <end position="334"/>
    </location>
</feature>
<dbReference type="CDD" id="cd06173">
    <property type="entry name" value="MFS_MefA_like"/>
    <property type="match status" value="1"/>
</dbReference>
<feature type="transmembrane region" description="Helical" evidence="7">
    <location>
        <begin position="340"/>
        <end position="362"/>
    </location>
</feature>
<name>A0A0G0JGJ0_9BACT</name>
<feature type="transmembrane region" description="Helical" evidence="7">
    <location>
        <begin position="374"/>
        <end position="397"/>
    </location>
</feature>
<evidence type="ECO:0000313" key="9">
    <source>
        <dbReference type="EMBL" id="KKQ66788.1"/>
    </source>
</evidence>
<evidence type="ECO:0000256" key="7">
    <source>
        <dbReference type="SAM" id="Phobius"/>
    </source>
</evidence>
<evidence type="ECO:0000313" key="10">
    <source>
        <dbReference type="Proteomes" id="UP000034235"/>
    </source>
</evidence>
<keyword evidence="5 7" id="KW-1133">Transmembrane helix</keyword>
<dbReference type="Pfam" id="PF05977">
    <property type="entry name" value="MFS_3"/>
    <property type="match status" value="1"/>
</dbReference>
<gene>
    <name evidence="9" type="ORF">US86_C0003G0031</name>
</gene>
<sequence>MSSQVSSSDRYIISESQELSLGESRKWVQRIKTAFPALKYKNYRLYFVGQLVSFIGSWLQNVAQGWLVWQLSQSAFWVGTIAALNHIPILLFALFGGVIVDRVNRKKLIMLTQIAFMLLAFILGILTITKTVTIWHIALISFLTGIVVALDNPARQSFVVDIVGKEDLHSAVALNSSVFNGARIIGPAAAGVLIAIVGTGGAFIINGVSFLAVIFALLSMNISIKKDTRPIHPLKAIKEGIVYAWNHPVIKLLLCFAAVNSIFGWSYATIMPVIARQMLNQDAGGLGLLYTASGIGALVASVIVSIYGKKINKIFFILGGNMLFTFAIFSFSFTNSLISALPFLILAGFSLLIQFSTVNTALQGMVEDKLRGRIMSLYTLVFIGLSPLGSLQVGFLADSFGPGFAIRFGAFIVFLTGIALFMFKDKIRKDYSNYKGSEKAKVVYE</sequence>
<evidence type="ECO:0000256" key="6">
    <source>
        <dbReference type="ARBA" id="ARBA00023136"/>
    </source>
</evidence>
<dbReference type="Proteomes" id="UP000034235">
    <property type="component" value="Unassembled WGS sequence"/>
</dbReference>
<dbReference type="AlphaFoldDB" id="A0A0G0JGJ0"/>
<dbReference type="PANTHER" id="PTHR23513">
    <property type="entry name" value="INTEGRAL MEMBRANE EFFLUX PROTEIN-RELATED"/>
    <property type="match status" value="1"/>
</dbReference>
<reference evidence="9 10" key="1">
    <citation type="journal article" date="2015" name="Nature">
        <title>rRNA introns, odd ribosomes, and small enigmatic genomes across a large radiation of phyla.</title>
        <authorList>
            <person name="Brown C.T."/>
            <person name="Hug L.A."/>
            <person name="Thomas B.C."/>
            <person name="Sharon I."/>
            <person name="Castelle C.J."/>
            <person name="Singh A."/>
            <person name="Wilkins M.J."/>
            <person name="Williams K.H."/>
            <person name="Banfield J.F."/>
        </authorList>
    </citation>
    <scope>NUCLEOTIDE SEQUENCE [LARGE SCALE GENOMIC DNA]</scope>
</reference>
<dbReference type="GO" id="GO:0022857">
    <property type="term" value="F:transmembrane transporter activity"/>
    <property type="evidence" value="ECO:0007669"/>
    <property type="project" value="InterPro"/>
</dbReference>
<evidence type="ECO:0000259" key="8">
    <source>
        <dbReference type="PROSITE" id="PS50850"/>
    </source>
</evidence>
<feature type="domain" description="Major facilitator superfamily (MFS) profile" evidence="8">
    <location>
        <begin position="42"/>
        <end position="428"/>
    </location>
</feature>
<evidence type="ECO:0000256" key="4">
    <source>
        <dbReference type="ARBA" id="ARBA00022692"/>
    </source>
</evidence>
<feature type="transmembrane region" description="Helical" evidence="7">
    <location>
        <begin position="403"/>
        <end position="423"/>
    </location>
</feature>
<dbReference type="EMBL" id="LBUP01000003">
    <property type="protein sequence ID" value="KKQ66788.1"/>
    <property type="molecule type" value="Genomic_DNA"/>
</dbReference>
<evidence type="ECO:0000256" key="2">
    <source>
        <dbReference type="ARBA" id="ARBA00022448"/>
    </source>
</evidence>
<organism evidence="9 10">
    <name type="scientific">Candidatus Daviesbacteria bacterium GW2011_GWA2_38_24</name>
    <dbReference type="NCBI Taxonomy" id="1618422"/>
    <lineage>
        <taxon>Bacteria</taxon>
        <taxon>Candidatus Daviesiibacteriota</taxon>
    </lineage>
</organism>
<keyword evidence="3" id="KW-1003">Cell membrane</keyword>
<keyword evidence="4 7" id="KW-0812">Transmembrane</keyword>
<dbReference type="InterPro" id="IPR022324">
    <property type="entry name" value="Bacilysin_exporter_BacE_put"/>
</dbReference>
<evidence type="ECO:0000256" key="1">
    <source>
        <dbReference type="ARBA" id="ARBA00004651"/>
    </source>
</evidence>
<dbReference type="GO" id="GO:0005886">
    <property type="term" value="C:plasma membrane"/>
    <property type="evidence" value="ECO:0007669"/>
    <property type="project" value="UniProtKB-SubCell"/>
</dbReference>
<proteinExistence type="predicted"/>
<feature type="transmembrane region" description="Helical" evidence="7">
    <location>
        <begin position="45"/>
        <end position="69"/>
    </location>
</feature>
<dbReference type="PROSITE" id="PS50850">
    <property type="entry name" value="MFS"/>
    <property type="match status" value="1"/>
</dbReference>
<feature type="transmembrane region" description="Helical" evidence="7">
    <location>
        <begin position="288"/>
        <end position="307"/>
    </location>
</feature>
<feature type="transmembrane region" description="Helical" evidence="7">
    <location>
        <begin position="108"/>
        <end position="128"/>
    </location>
</feature>
<evidence type="ECO:0000256" key="3">
    <source>
        <dbReference type="ARBA" id="ARBA00022475"/>
    </source>
</evidence>
<dbReference type="PANTHER" id="PTHR23513:SF11">
    <property type="entry name" value="STAPHYLOFERRIN A TRANSPORTER"/>
    <property type="match status" value="1"/>
</dbReference>